<dbReference type="SUPFAM" id="SSF52540">
    <property type="entry name" value="P-loop containing nucleoside triphosphate hydrolases"/>
    <property type="match status" value="1"/>
</dbReference>
<evidence type="ECO:0000256" key="1">
    <source>
        <dbReference type="ARBA" id="ARBA00011040"/>
    </source>
</evidence>
<dbReference type="GO" id="GO:0005524">
    <property type="term" value="F:ATP binding"/>
    <property type="evidence" value="ECO:0007669"/>
    <property type="project" value="UniProtKB-KW"/>
</dbReference>
<dbReference type="InterPro" id="IPR016300">
    <property type="entry name" value="ATPase_ArsA/GET3"/>
</dbReference>
<dbReference type="AlphaFoldDB" id="A0A2P8HL29"/>
<dbReference type="NCBIfam" id="TIGR00345">
    <property type="entry name" value="GET3_arsA_TRC40"/>
    <property type="match status" value="1"/>
</dbReference>
<dbReference type="Gene3D" id="3.40.50.300">
    <property type="entry name" value="P-loop containing nucleotide triphosphate hydrolases"/>
    <property type="match status" value="1"/>
</dbReference>
<protein>
    <submittedName>
        <fullName evidence="3">Arsenite efflux ATP-binding protein ArsA</fullName>
    </submittedName>
</protein>
<dbReference type="Pfam" id="PF02374">
    <property type="entry name" value="ArsA_ATPase"/>
    <property type="match status" value="1"/>
</dbReference>
<dbReference type="PANTHER" id="PTHR10803">
    <property type="entry name" value="ARSENICAL PUMP-DRIVING ATPASE ARSENITE-TRANSLOCATING ATPASE"/>
    <property type="match status" value="1"/>
</dbReference>
<dbReference type="GO" id="GO:0016887">
    <property type="term" value="F:ATP hydrolysis activity"/>
    <property type="evidence" value="ECO:0007669"/>
    <property type="project" value="InterPro"/>
</dbReference>
<comment type="similarity">
    <text evidence="1">Belongs to the arsA ATPase family.</text>
</comment>
<keyword evidence="4" id="KW-1185">Reference proteome</keyword>
<dbReference type="EMBL" id="PYAV01000005">
    <property type="protein sequence ID" value="PSL46925.1"/>
    <property type="molecule type" value="Genomic_DNA"/>
</dbReference>
<gene>
    <name evidence="3" type="ORF">B0H94_10576</name>
</gene>
<accession>A0A2P8HL29</accession>
<evidence type="ECO:0000313" key="3">
    <source>
        <dbReference type="EMBL" id="PSL46925.1"/>
    </source>
</evidence>
<dbReference type="CDD" id="cd02035">
    <property type="entry name" value="ArsA"/>
    <property type="match status" value="1"/>
</dbReference>
<name>A0A2P8HL29_9BACI</name>
<organism evidence="3 4">
    <name type="scientific">Salsuginibacillus halophilus</name>
    <dbReference type="NCBI Taxonomy" id="517424"/>
    <lineage>
        <taxon>Bacteria</taxon>
        <taxon>Bacillati</taxon>
        <taxon>Bacillota</taxon>
        <taxon>Bacilli</taxon>
        <taxon>Bacillales</taxon>
        <taxon>Bacillaceae</taxon>
        <taxon>Salsuginibacillus</taxon>
    </lineage>
</organism>
<dbReference type="Proteomes" id="UP000242310">
    <property type="component" value="Unassembled WGS sequence"/>
</dbReference>
<evidence type="ECO:0000259" key="2">
    <source>
        <dbReference type="Pfam" id="PF02374"/>
    </source>
</evidence>
<evidence type="ECO:0000313" key="4">
    <source>
        <dbReference type="Proteomes" id="UP000242310"/>
    </source>
</evidence>
<reference evidence="3 4" key="1">
    <citation type="submission" date="2018-03" db="EMBL/GenBank/DDBJ databases">
        <title>Genomic Encyclopedia of Type Strains, Phase III (KMG-III): the genomes of soil and plant-associated and newly described type strains.</title>
        <authorList>
            <person name="Whitman W."/>
        </authorList>
    </citation>
    <scope>NUCLEOTIDE SEQUENCE [LARGE SCALE GENOMIC DNA]</scope>
    <source>
        <strain evidence="3 4">CGMCC 1.07653</strain>
    </source>
</reference>
<feature type="domain" description="ArsA/GET3 Anion-transporting ATPase-like" evidence="2">
    <location>
        <begin position="19"/>
        <end position="319"/>
    </location>
</feature>
<keyword evidence="3" id="KW-0067">ATP-binding</keyword>
<comment type="caution">
    <text evidence="3">The sequence shown here is derived from an EMBL/GenBank/DDBJ whole genome shotgun (WGS) entry which is preliminary data.</text>
</comment>
<dbReference type="PANTHER" id="PTHR10803:SF3">
    <property type="entry name" value="ATPASE GET3"/>
    <property type="match status" value="1"/>
</dbReference>
<keyword evidence="3" id="KW-0547">Nucleotide-binding</keyword>
<dbReference type="InterPro" id="IPR025723">
    <property type="entry name" value="ArsA/GET3_ATPase-like"/>
</dbReference>
<proteinExistence type="inferred from homology"/>
<sequence>MMEFVVVEMRVNVKSIKERIVFFGGKGGVGKSSTASAYALKQAADGRRTLLVSTDPAHNLGDLFERKLSGGAAKLTDNLWGMEIDPEEESKRYIEKVKSNLSGLVKSHLTDEVNRQMEMARVSPGADEAALFDRIVELVLEEGKDYDLLVFDTAPTGHTLRLLSLPEMMEAWVDGMLQKRQSINDSHARWLNDGEPVEDPIYRVLMERKDKFSAARKELLDPEITRYHYVLVPEKLPIAETERAVALLKQTNLTVDKIVVNKCLPEAADDSSFFQNRRSQEKEYLDIIQNRFLSQTLVYLPMLDQDVRSIGDLEKLSKAFSN</sequence>
<dbReference type="InterPro" id="IPR027417">
    <property type="entry name" value="P-loop_NTPase"/>
</dbReference>